<evidence type="ECO:0000313" key="2">
    <source>
        <dbReference type="EMBL" id="KIJ23527.1"/>
    </source>
</evidence>
<dbReference type="AlphaFoldDB" id="A0A0C9U376"/>
<evidence type="ECO:0000259" key="1">
    <source>
        <dbReference type="Pfam" id="PF14214"/>
    </source>
</evidence>
<dbReference type="InterPro" id="IPR025476">
    <property type="entry name" value="Helitron_helicase-like"/>
</dbReference>
<protein>
    <recommendedName>
        <fullName evidence="1">Helitron helicase-like domain-containing protein</fullName>
    </recommendedName>
</protein>
<dbReference type="EMBL" id="KN837647">
    <property type="protein sequence ID" value="KIJ23527.1"/>
    <property type="molecule type" value="Genomic_DNA"/>
</dbReference>
<organism evidence="2 3">
    <name type="scientific">Sphaerobolus stellatus (strain SS14)</name>
    <dbReference type="NCBI Taxonomy" id="990650"/>
    <lineage>
        <taxon>Eukaryota</taxon>
        <taxon>Fungi</taxon>
        <taxon>Dikarya</taxon>
        <taxon>Basidiomycota</taxon>
        <taxon>Agaricomycotina</taxon>
        <taxon>Agaricomycetes</taxon>
        <taxon>Phallomycetidae</taxon>
        <taxon>Geastrales</taxon>
        <taxon>Sphaerobolaceae</taxon>
        <taxon>Sphaerobolus</taxon>
    </lineage>
</organism>
<feature type="non-terminal residue" evidence="2">
    <location>
        <position position="201"/>
    </location>
</feature>
<evidence type="ECO:0000313" key="3">
    <source>
        <dbReference type="Proteomes" id="UP000054279"/>
    </source>
</evidence>
<name>A0A0C9U376_SPHS4</name>
<accession>A0A0C9U376</accession>
<reference evidence="2 3" key="1">
    <citation type="submission" date="2014-06" db="EMBL/GenBank/DDBJ databases">
        <title>Evolutionary Origins and Diversification of the Mycorrhizal Mutualists.</title>
        <authorList>
            <consortium name="DOE Joint Genome Institute"/>
            <consortium name="Mycorrhizal Genomics Consortium"/>
            <person name="Kohler A."/>
            <person name="Kuo A."/>
            <person name="Nagy L.G."/>
            <person name="Floudas D."/>
            <person name="Copeland A."/>
            <person name="Barry K.W."/>
            <person name="Cichocki N."/>
            <person name="Veneault-Fourrey C."/>
            <person name="LaButti K."/>
            <person name="Lindquist E.A."/>
            <person name="Lipzen A."/>
            <person name="Lundell T."/>
            <person name="Morin E."/>
            <person name="Murat C."/>
            <person name="Riley R."/>
            <person name="Ohm R."/>
            <person name="Sun H."/>
            <person name="Tunlid A."/>
            <person name="Henrissat B."/>
            <person name="Grigoriev I.V."/>
            <person name="Hibbett D.S."/>
            <person name="Martin F."/>
        </authorList>
    </citation>
    <scope>NUCLEOTIDE SEQUENCE [LARGE SCALE GENOMIC DNA]</scope>
    <source>
        <strain evidence="2 3">SS14</strain>
    </source>
</reference>
<dbReference type="Pfam" id="PF14214">
    <property type="entry name" value="Helitron_like_N"/>
    <property type="match status" value="1"/>
</dbReference>
<sequence length="201" mass="23153">MYHDKWFQRDGAFTLMAFSHMQIKTSTTGGFLLANRSTFDDIVDRITTLDKDILLDLSKQLRTGEHIKPETEEEIKCYKVIKDLEHVSGKVQGSGTSKKYMNNEVWSLLNYLGSPTWYITFAPSDEKHTIALYFADNKDTFVKEICTPNQRHRLITNNPVASARFFHFVVQAFLKHVLKVDSETDDGLWGQTKGYYGTVEQ</sequence>
<feature type="domain" description="Helitron helicase-like" evidence="1">
    <location>
        <begin position="6"/>
        <end position="200"/>
    </location>
</feature>
<dbReference type="HOGENOM" id="CLU_080483_1_0_1"/>
<keyword evidence="3" id="KW-1185">Reference proteome</keyword>
<dbReference type="Proteomes" id="UP000054279">
    <property type="component" value="Unassembled WGS sequence"/>
</dbReference>
<gene>
    <name evidence="2" type="ORF">M422DRAFT_77516</name>
</gene>
<dbReference type="OrthoDB" id="3254930at2759"/>
<proteinExistence type="predicted"/>